<name>A0A8T0V8A4_PANVG</name>
<organism evidence="3 4">
    <name type="scientific">Panicum virgatum</name>
    <name type="common">Blackwell switchgrass</name>
    <dbReference type="NCBI Taxonomy" id="38727"/>
    <lineage>
        <taxon>Eukaryota</taxon>
        <taxon>Viridiplantae</taxon>
        <taxon>Streptophyta</taxon>
        <taxon>Embryophyta</taxon>
        <taxon>Tracheophyta</taxon>
        <taxon>Spermatophyta</taxon>
        <taxon>Magnoliopsida</taxon>
        <taxon>Liliopsida</taxon>
        <taxon>Poales</taxon>
        <taxon>Poaceae</taxon>
        <taxon>PACMAD clade</taxon>
        <taxon>Panicoideae</taxon>
        <taxon>Panicodae</taxon>
        <taxon>Paniceae</taxon>
        <taxon>Panicinae</taxon>
        <taxon>Panicum</taxon>
        <taxon>Panicum sect. Hiantes</taxon>
    </lineage>
</organism>
<evidence type="ECO:0000313" key="4">
    <source>
        <dbReference type="Proteomes" id="UP000823388"/>
    </source>
</evidence>
<accession>A0A8T0V8A4</accession>
<feature type="compositionally biased region" description="Polar residues" evidence="2">
    <location>
        <begin position="272"/>
        <end position="289"/>
    </location>
</feature>
<dbReference type="AlphaFoldDB" id="A0A8T0V8A4"/>
<keyword evidence="4" id="KW-1185">Reference proteome</keyword>
<reference evidence="3" key="1">
    <citation type="submission" date="2020-05" db="EMBL/GenBank/DDBJ databases">
        <title>WGS assembly of Panicum virgatum.</title>
        <authorList>
            <person name="Lovell J.T."/>
            <person name="Jenkins J."/>
            <person name="Shu S."/>
            <person name="Juenger T.E."/>
            <person name="Schmutz J."/>
        </authorList>
    </citation>
    <scope>NUCLEOTIDE SEQUENCE</scope>
    <source>
        <strain evidence="3">AP13</strain>
    </source>
</reference>
<evidence type="ECO:0000256" key="1">
    <source>
        <dbReference type="SAM" id="Coils"/>
    </source>
</evidence>
<dbReference type="PANTHER" id="PTHR35166">
    <property type="entry name" value="OS05G0193700 PROTEIN-RELATED"/>
    <property type="match status" value="1"/>
</dbReference>
<keyword evidence="1" id="KW-0175">Coiled coil</keyword>
<evidence type="ECO:0000256" key="2">
    <source>
        <dbReference type="SAM" id="MobiDB-lite"/>
    </source>
</evidence>
<feature type="region of interest" description="Disordered" evidence="2">
    <location>
        <begin position="1"/>
        <end position="42"/>
    </location>
</feature>
<dbReference type="Proteomes" id="UP000823388">
    <property type="component" value="Chromosome 2N"/>
</dbReference>
<dbReference type="EMBL" id="CM029040">
    <property type="protein sequence ID" value="KAG2632632.1"/>
    <property type="molecule type" value="Genomic_DNA"/>
</dbReference>
<protein>
    <submittedName>
        <fullName evidence="3">Uncharacterized protein</fullName>
    </submittedName>
</protein>
<gene>
    <name evidence="3" type="ORF">PVAP13_2NG107046</name>
</gene>
<evidence type="ECO:0000313" key="3">
    <source>
        <dbReference type="EMBL" id="KAG2632632.1"/>
    </source>
</evidence>
<feature type="region of interest" description="Disordered" evidence="2">
    <location>
        <begin position="266"/>
        <end position="289"/>
    </location>
</feature>
<comment type="caution">
    <text evidence="3">The sequence shown here is derived from an EMBL/GenBank/DDBJ whole genome shotgun (WGS) entry which is preliminary data.</text>
</comment>
<feature type="coiled-coil region" evidence="1">
    <location>
        <begin position="131"/>
        <end position="185"/>
    </location>
</feature>
<sequence length="289" mass="31719">MAGGEGSRRGCATGGVEAVTGEGGVREASSAKRKAETETETVAGHLAPPLKECATVGEDAGGATAVAVAVNAAPPENRMSIEHIRWVLNCKPIHWSRKLEELRESNPSLVPLPGEEMDDAKMKLYSQANEIRSMDKRNKELQERVRHELETKGYVEMDDDWVRRKAEVNAIEEELMKKIEDAETEVAYELIAEPVQEPSAGEPQPGEVVDQAPEEVTNPADLQDKPRSITLNFKRKNGDRAEMNLVMDMEGMESESPPVSIEEHTVVGTTDRGLNSTNHVPEVGSSRNR</sequence>
<proteinExistence type="predicted"/>
<feature type="region of interest" description="Disordered" evidence="2">
    <location>
        <begin position="195"/>
        <end position="228"/>
    </location>
</feature>
<dbReference type="PANTHER" id="PTHR35166:SF20">
    <property type="entry name" value="EXPRESSED PROTEIN"/>
    <property type="match status" value="1"/>
</dbReference>